<protein>
    <submittedName>
        <fullName evidence="7">DNA repair helicase RAD25</fullName>
        <ecNumber evidence="7">3.6.4.12</ecNumber>
    </submittedName>
</protein>
<dbReference type="EC" id="3.6.4.12" evidence="7"/>
<dbReference type="EMBL" id="JAPDMQ010001291">
    <property type="protein sequence ID" value="KAK0518437.1"/>
    <property type="molecule type" value="Genomic_DNA"/>
</dbReference>
<organism evidence="7 8">
    <name type="scientific">Tilletia horrida</name>
    <dbReference type="NCBI Taxonomy" id="155126"/>
    <lineage>
        <taxon>Eukaryota</taxon>
        <taxon>Fungi</taxon>
        <taxon>Dikarya</taxon>
        <taxon>Basidiomycota</taxon>
        <taxon>Ustilaginomycotina</taxon>
        <taxon>Exobasidiomycetes</taxon>
        <taxon>Tilletiales</taxon>
        <taxon>Tilletiaceae</taxon>
        <taxon>Tilletia</taxon>
    </lineage>
</organism>
<keyword evidence="1" id="KW-0547">Nucleotide-binding</keyword>
<reference evidence="7" key="1">
    <citation type="journal article" date="2023" name="PhytoFront">
        <title>Draft Genome Resources of Seven Strains of Tilletia horrida, Causal Agent of Kernel Smut of Rice.</title>
        <authorList>
            <person name="Khanal S."/>
            <person name="Antony Babu S."/>
            <person name="Zhou X.G."/>
        </authorList>
    </citation>
    <scope>NUCLEOTIDE SEQUENCE</scope>
    <source>
        <strain evidence="7">TX3</strain>
    </source>
</reference>
<keyword evidence="5" id="KW-1133">Transmembrane helix</keyword>
<keyword evidence="3 7" id="KW-0347">Helicase</keyword>
<dbReference type="Pfam" id="PF13625">
    <property type="entry name" value="Helicase_C_3"/>
    <property type="match status" value="1"/>
</dbReference>
<feature type="transmembrane region" description="Helical" evidence="5">
    <location>
        <begin position="54"/>
        <end position="77"/>
    </location>
</feature>
<keyword evidence="4" id="KW-0067">ATP-binding</keyword>
<dbReference type="GO" id="GO:0006367">
    <property type="term" value="P:transcription initiation at RNA polymerase II promoter"/>
    <property type="evidence" value="ECO:0007669"/>
    <property type="project" value="TreeGrafter"/>
</dbReference>
<comment type="caution">
    <text evidence="7">The sequence shown here is derived from an EMBL/GenBank/DDBJ whole genome shotgun (WGS) entry which is preliminary data.</text>
</comment>
<dbReference type="Proteomes" id="UP001176521">
    <property type="component" value="Unassembled WGS sequence"/>
</dbReference>
<feature type="domain" description="Helicase XPB/Ssl2 N-terminal" evidence="6">
    <location>
        <begin position="145"/>
        <end position="218"/>
    </location>
</feature>
<evidence type="ECO:0000256" key="2">
    <source>
        <dbReference type="ARBA" id="ARBA00022801"/>
    </source>
</evidence>
<dbReference type="GO" id="GO:0016787">
    <property type="term" value="F:hydrolase activity"/>
    <property type="evidence" value="ECO:0007669"/>
    <property type="project" value="UniProtKB-KW"/>
</dbReference>
<keyword evidence="8" id="KW-1185">Reference proteome</keyword>
<dbReference type="GO" id="GO:0005524">
    <property type="term" value="F:ATP binding"/>
    <property type="evidence" value="ECO:0007669"/>
    <property type="project" value="UniProtKB-KW"/>
</dbReference>
<evidence type="ECO:0000256" key="1">
    <source>
        <dbReference type="ARBA" id="ARBA00022741"/>
    </source>
</evidence>
<proteinExistence type="predicted"/>
<feature type="non-terminal residue" evidence="7">
    <location>
        <position position="1"/>
    </location>
</feature>
<evidence type="ECO:0000256" key="5">
    <source>
        <dbReference type="SAM" id="Phobius"/>
    </source>
</evidence>
<evidence type="ECO:0000256" key="3">
    <source>
        <dbReference type="ARBA" id="ARBA00022806"/>
    </source>
</evidence>
<dbReference type="GO" id="GO:0000112">
    <property type="term" value="C:nucleotide-excision repair factor 3 complex"/>
    <property type="evidence" value="ECO:0007669"/>
    <property type="project" value="TreeGrafter"/>
</dbReference>
<accession>A0AAN6G317</accession>
<dbReference type="PANTHER" id="PTHR11274">
    <property type="entry name" value="RAD25/XP-B DNA REPAIR HELICASE"/>
    <property type="match status" value="1"/>
</dbReference>
<evidence type="ECO:0000313" key="7">
    <source>
        <dbReference type="EMBL" id="KAK0518437.1"/>
    </source>
</evidence>
<keyword evidence="2 7" id="KW-0378">Hydrolase</keyword>
<dbReference type="PANTHER" id="PTHR11274:SF0">
    <property type="entry name" value="GENERAL TRANSCRIPTION AND DNA REPAIR FACTOR IIH HELICASE SUBUNIT XPB"/>
    <property type="match status" value="1"/>
</dbReference>
<dbReference type="GO" id="GO:0043138">
    <property type="term" value="F:3'-5' DNA helicase activity"/>
    <property type="evidence" value="ECO:0007669"/>
    <property type="project" value="TreeGrafter"/>
</dbReference>
<name>A0AAN6G317_9BASI</name>
<sequence length="279" mass="30123">SSSGSGTNPYAIIDSSLYLALPLYRLTRTDLISPNARASFFSTDLTLFAAASHFLGAGFLAAGPVLLLYAFGTALFFSGQARIPHTAPRSATRAHISSTPSSPIASLTSLSSAMGTPAHVFNARDFIKLPLKLDQSSSSRWISPDDGQIIMDWSSSIGDEAQDFLVAIAEPVSRPARIHEYKFTGCSLYAAVSVGLLPNDIILVLNRLSKIPVPDSVVDFPVFDFHLSGSQWVNSELTTAPAMATLPCVCDQCDVQVPHCSFRSSILSLRWRNNGFCRY</sequence>
<evidence type="ECO:0000256" key="4">
    <source>
        <dbReference type="ARBA" id="ARBA00022840"/>
    </source>
</evidence>
<gene>
    <name evidence="7" type="primary">SSL2_2</name>
    <name evidence="7" type="ORF">OC842_007794</name>
</gene>
<dbReference type="InterPro" id="IPR032830">
    <property type="entry name" value="XPB/Ssl2_N"/>
</dbReference>
<dbReference type="GO" id="GO:0005675">
    <property type="term" value="C:transcription factor TFIIH holo complex"/>
    <property type="evidence" value="ECO:0007669"/>
    <property type="project" value="TreeGrafter"/>
</dbReference>
<dbReference type="InterPro" id="IPR050615">
    <property type="entry name" value="ATP-dep_DNA_Helicase"/>
</dbReference>
<evidence type="ECO:0000259" key="6">
    <source>
        <dbReference type="Pfam" id="PF13625"/>
    </source>
</evidence>
<dbReference type="GO" id="GO:0097550">
    <property type="term" value="C:transcription preinitiation complex"/>
    <property type="evidence" value="ECO:0007669"/>
    <property type="project" value="TreeGrafter"/>
</dbReference>
<keyword evidence="5" id="KW-0812">Transmembrane</keyword>
<dbReference type="AlphaFoldDB" id="A0AAN6G317"/>
<evidence type="ECO:0000313" key="8">
    <source>
        <dbReference type="Proteomes" id="UP001176521"/>
    </source>
</evidence>
<keyword evidence="5" id="KW-0472">Membrane</keyword>